<organism evidence="2 3">
    <name type="scientific">Leptospirillum ferrodiazotrophum</name>
    <dbReference type="NCBI Taxonomy" id="412449"/>
    <lineage>
        <taxon>Bacteria</taxon>
        <taxon>Pseudomonadati</taxon>
        <taxon>Nitrospirota</taxon>
        <taxon>Nitrospiria</taxon>
        <taxon>Nitrospirales</taxon>
        <taxon>Nitrospiraceae</taxon>
        <taxon>Leptospirillum</taxon>
    </lineage>
</organism>
<dbReference type="InterPro" id="IPR000685">
    <property type="entry name" value="RuBisCO_lsu_C"/>
</dbReference>
<dbReference type="SFLD" id="SFLDS00014">
    <property type="entry name" value="RuBisCO"/>
    <property type="match status" value="1"/>
</dbReference>
<reference evidence="2 3" key="1">
    <citation type="journal article" date="2009" name="Appl. Environ. Microbiol.">
        <title>Community genomic and proteomic analyses of chemoautotrophic iron-oxidizing "Leptospirillum rubarum" (Group II) and "Leptospirillum ferrodiazotrophum" (Group III) bacteria in acid mine drainage biofilms.</title>
        <authorList>
            <person name="Goltsman D.S."/>
            <person name="Denef V.J."/>
            <person name="Singer S.W."/>
            <person name="VerBerkmoes N.C."/>
            <person name="Lefsrud M."/>
            <person name="Mueller R.S."/>
            <person name="Dick G.J."/>
            <person name="Sun C.L."/>
            <person name="Wheeler K.E."/>
            <person name="Zemla A."/>
            <person name="Baker B.J."/>
            <person name="Hauser L."/>
            <person name="Land M."/>
            <person name="Shah M.B."/>
            <person name="Thelen M.P."/>
            <person name="Hettich R.L."/>
            <person name="Banfield J.F."/>
        </authorList>
    </citation>
    <scope>NUCLEOTIDE SEQUENCE [LARGE SCALE GENOMIC DNA]</scope>
</reference>
<feature type="domain" description="Ribulose bisphosphate carboxylase large subunit C-terminal" evidence="1">
    <location>
        <begin position="126"/>
        <end position="283"/>
    </location>
</feature>
<dbReference type="GO" id="GO:0015977">
    <property type="term" value="P:carbon fixation"/>
    <property type="evidence" value="ECO:0007669"/>
    <property type="project" value="InterPro"/>
</dbReference>
<dbReference type="GO" id="GO:0000287">
    <property type="term" value="F:magnesium ion binding"/>
    <property type="evidence" value="ECO:0007669"/>
    <property type="project" value="InterPro"/>
</dbReference>
<dbReference type="Gene3D" id="3.20.20.110">
    <property type="entry name" value="Ribulose bisphosphate carboxylase, large subunit, C-terminal domain"/>
    <property type="match status" value="1"/>
</dbReference>
<dbReference type="InterPro" id="IPR036422">
    <property type="entry name" value="RuBisCO_lsu_N_sf"/>
</dbReference>
<keyword evidence="3" id="KW-1185">Reference proteome</keyword>
<dbReference type="SUPFAM" id="SSF54966">
    <property type="entry name" value="RuBisCO, large subunit, small (N-terminal) domain"/>
    <property type="match status" value="1"/>
</dbReference>
<evidence type="ECO:0000313" key="2">
    <source>
        <dbReference type="EMBL" id="EES52739.1"/>
    </source>
</evidence>
<sequence length="393" mass="42003">MTSPSSSPDRRIRVLYEFPQGVDPKRQGQILALGQTVGSLSPGMAKQIGDYQGILESFEVLPDGRGQAWVGYPLRNVSGDLGSLLVMVLGKYSLAGPAKIRKLDLPSNYGTRGRWGFEGISRLAKVSGRPLFMAIFKPALGLSPDELARILREVGEAGLDLIKDDEILPDTPASTALSRIKACRPVLDEIERTQKRTMLYAVTLSGRADTLIDSARRLRDAGANAYLLSPFAYGLSVMEALASHPDTNLPIFAHPAMAGALGGSPDYGFDMSVLLGTLMVHGGADAVLYPTSAGNLPISSETETNIRETLRRGGLGPVPSAGVHPGALPRFLPDGNREIILNAGTGIMDHPQGPAAGVRAFHEAWKRWCDKDSFSPEAIPDGPLKSAVLKWGT</sequence>
<dbReference type="PANTHER" id="PTHR42704:SF17">
    <property type="entry name" value="RIBULOSE BISPHOSPHATE CARBOXYLASE LARGE CHAIN"/>
    <property type="match status" value="1"/>
</dbReference>
<dbReference type="SFLD" id="SFLDG00301">
    <property type="entry name" value="RuBisCO-like_proteins"/>
    <property type="match status" value="1"/>
</dbReference>
<dbReference type="EMBL" id="GG693873">
    <property type="protein sequence ID" value="EES52739.1"/>
    <property type="molecule type" value="Genomic_DNA"/>
</dbReference>
<dbReference type="SUPFAM" id="SSF51649">
    <property type="entry name" value="RuBisCo, C-terminal domain"/>
    <property type="match status" value="1"/>
</dbReference>
<dbReference type="AlphaFoldDB" id="C6HX29"/>
<dbReference type="GO" id="GO:0016984">
    <property type="term" value="F:ribulose-bisphosphate carboxylase activity"/>
    <property type="evidence" value="ECO:0007669"/>
    <property type="project" value="InterPro"/>
</dbReference>
<gene>
    <name evidence="2" type="ORF">UBAL3_92050111</name>
</gene>
<evidence type="ECO:0000313" key="3">
    <source>
        <dbReference type="Proteomes" id="UP000009374"/>
    </source>
</evidence>
<dbReference type="Gene3D" id="3.30.70.150">
    <property type="entry name" value="RuBisCO large subunit, N-terminal domain"/>
    <property type="match status" value="1"/>
</dbReference>
<dbReference type="InterPro" id="IPR036376">
    <property type="entry name" value="RuBisCO_lsu_C_sf"/>
</dbReference>
<name>C6HX29_9BACT</name>
<accession>C6HX29</accession>
<proteinExistence type="predicted"/>
<protein>
    <submittedName>
        <fullName evidence="2">Putative ribulose-bisphosphate carboxylase-like protein</fullName>
    </submittedName>
</protein>
<dbReference type="PANTHER" id="PTHR42704">
    <property type="entry name" value="RIBULOSE BISPHOSPHATE CARBOXYLASE"/>
    <property type="match status" value="1"/>
</dbReference>
<evidence type="ECO:0000259" key="1">
    <source>
        <dbReference type="Pfam" id="PF00016"/>
    </source>
</evidence>
<dbReference type="Pfam" id="PF00016">
    <property type="entry name" value="RuBisCO_large"/>
    <property type="match status" value="1"/>
</dbReference>
<dbReference type="InterPro" id="IPR033966">
    <property type="entry name" value="RuBisCO"/>
</dbReference>
<dbReference type="Proteomes" id="UP000009374">
    <property type="component" value="Unassembled WGS sequence"/>
</dbReference>